<dbReference type="EMBL" id="AQHR01000114">
    <property type="protein sequence ID" value="EON74927.1"/>
    <property type="molecule type" value="Genomic_DNA"/>
</dbReference>
<dbReference type="SUPFAM" id="SSF56935">
    <property type="entry name" value="Porins"/>
    <property type="match status" value="1"/>
</dbReference>
<dbReference type="Gene3D" id="2.40.170.20">
    <property type="entry name" value="TonB-dependent receptor, beta-barrel domain"/>
    <property type="match status" value="1"/>
</dbReference>
<proteinExistence type="inferred from homology"/>
<evidence type="ECO:0000256" key="6">
    <source>
        <dbReference type="ARBA" id="ARBA00023237"/>
    </source>
</evidence>
<sequence>MKNYSGKLFIEKLRHLMMFAMILMAPLDAMSAPDDPSEDILIRGVVKDVNGVPLPGVIVVVLGTNIGTVTDGDGSYSVNVPDNATLSFSFIGFKSQSVTIGNRSVIDVVLEEDLASLDEVIVVGYGTQKKANLTGSVATLASDEIIKRPGTNVANLLQGKVAGLQVSSHSGKPGSENNTLRIRGVGTFSAAGSDPLVLINGIAGDMTNLDPNDIESISVLKDAASSAIYGARAANGVILITTKKGRAGDLYVDIHSNVQVQQATRLPNLLSNSADYMMYWNQGRERSGQVPYFTQQEIDAFRNNPNDPINYPNFNWIDHSFHTAVTHNQSINIGGGNDKTTFNVSLGYFDQPGITSLYEFKKLNSRVVVESTLKDWIKVGGDIQFVQKDIQRSNWDNGDVDFQILAIYGAGPNYTPTMTLPNGSTGYVARYSSAIGEWTVRNPDAQDVSGIQTDIQYNILPQFYTEIKPHKNLTWFSKGAISYDTRAFKNHEIPVDNYFFKDGSYAHNNSTWQLGVRENWSTQMLTTFYSTVNYHKLFNSDHDVNILAGYNQEYFLSRSLGGAKVFFPTDELKELDAGAPLNQSTSGSSGEWAIQSLFSRAMYNFRGKYLFEANLRYDGTSRISADTRWGLFPSLSGGWRLSQESFLQQSSWMDDLKIRASWGQLGNQNVGLYPFQEVLATTSYPFSTAFPGAVMNRMVDPTLRWETTTMTDIGFDLSVAEGRFNMTFDWFDKVTDDILYNIPIPASVGLTSPTVNFGKMRNRGIDLEVGSIGRVGELSYNFSLNFSTYRNEVLRILAPIYGNFTVQEGLPFNSHFMVEWIGIFQNEQEIAEGPLHPFNPKPGDLKFKDQNGDGVINAADRIVMPGAYPDFIYGSTINLAWRNFDLNAFFQGVEGVAQSTQGLSWGLVPYIQGSPPPVDFVNNMWTGEGSTNSHPAMYISGYGPVTGTRNSYWLLDASYLRLKNLMLGYNMPTALIKRIGLQNARFYISGDNLLTFTKWPGSDPERAATNWFQAYPQITSYTLGLKVRL</sequence>
<dbReference type="AlphaFoldDB" id="R7ZLH9"/>
<name>R7ZLH9_9BACT</name>
<comment type="subcellular location">
    <subcellularLocation>
        <location evidence="1 7">Cell outer membrane</location>
        <topology evidence="1 7">Multi-pass membrane protein</topology>
    </subcellularLocation>
</comment>
<gene>
    <name evidence="10" type="ORF">ADIS_4621</name>
</gene>
<evidence type="ECO:0000256" key="2">
    <source>
        <dbReference type="ARBA" id="ARBA00022448"/>
    </source>
</evidence>
<reference evidence="10 11" key="1">
    <citation type="submission" date="2013-02" db="EMBL/GenBank/DDBJ databases">
        <title>A novel strain isolated from Lonar lake, Maharashtra, India.</title>
        <authorList>
            <person name="Singh A."/>
        </authorList>
    </citation>
    <scope>NUCLEOTIDE SEQUENCE [LARGE SCALE GENOMIC DNA]</scope>
    <source>
        <strain evidence="10 11">AK24</strain>
    </source>
</reference>
<keyword evidence="2 7" id="KW-0813">Transport</keyword>
<dbReference type="InterPro" id="IPR036942">
    <property type="entry name" value="Beta-barrel_TonB_sf"/>
</dbReference>
<keyword evidence="8" id="KW-0732">Signal</keyword>
<dbReference type="InterPro" id="IPR039426">
    <property type="entry name" value="TonB-dep_rcpt-like"/>
</dbReference>
<evidence type="ECO:0000313" key="10">
    <source>
        <dbReference type="EMBL" id="EON74927.1"/>
    </source>
</evidence>
<dbReference type="FunFam" id="2.170.130.10:FF:000003">
    <property type="entry name" value="SusC/RagA family TonB-linked outer membrane protein"/>
    <property type="match status" value="1"/>
</dbReference>
<dbReference type="SUPFAM" id="SSF49464">
    <property type="entry name" value="Carboxypeptidase regulatory domain-like"/>
    <property type="match status" value="1"/>
</dbReference>
<keyword evidence="3 7" id="KW-1134">Transmembrane beta strand</keyword>
<dbReference type="STRING" id="1232681.ADIS_4621"/>
<dbReference type="InterPro" id="IPR023996">
    <property type="entry name" value="TonB-dep_OMP_SusC/RagA"/>
</dbReference>
<evidence type="ECO:0000256" key="7">
    <source>
        <dbReference type="PROSITE-ProRule" id="PRU01360"/>
    </source>
</evidence>
<evidence type="ECO:0000313" key="11">
    <source>
        <dbReference type="Proteomes" id="UP000013909"/>
    </source>
</evidence>
<keyword evidence="4 7" id="KW-0812">Transmembrane</keyword>
<dbReference type="Gene3D" id="2.60.40.1120">
    <property type="entry name" value="Carboxypeptidase-like, regulatory domain"/>
    <property type="match status" value="1"/>
</dbReference>
<keyword evidence="5 7" id="KW-0472">Membrane</keyword>
<dbReference type="InterPro" id="IPR008969">
    <property type="entry name" value="CarboxyPept-like_regulatory"/>
</dbReference>
<organism evidence="10 11">
    <name type="scientific">Lunatimonas lonarensis</name>
    <dbReference type="NCBI Taxonomy" id="1232681"/>
    <lineage>
        <taxon>Bacteria</taxon>
        <taxon>Pseudomonadati</taxon>
        <taxon>Bacteroidota</taxon>
        <taxon>Cytophagia</taxon>
        <taxon>Cytophagales</taxon>
        <taxon>Cyclobacteriaceae</taxon>
    </lineage>
</organism>
<keyword evidence="10" id="KW-0675">Receptor</keyword>
<feature type="domain" description="TonB-dependent receptor plug" evidence="9">
    <location>
        <begin position="130"/>
        <end position="237"/>
    </location>
</feature>
<evidence type="ECO:0000256" key="3">
    <source>
        <dbReference type="ARBA" id="ARBA00022452"/>
    </source>
</evidence>
<evidence type="ECO:0000256" key="1">
    <source>
        <dbReference type="ARBA" id="ARBA00004571"/>
    </source>
</evidence>
<comment type="caution">
    <text evidence="10">The sequence shown here is derived from an EMBL/GenBank/DDBJ whole genome shotgun (WGS) entry which is preliminary data.</text>
</comment>
<feature type="signal peptide" evidence="8">
    <location>
        <begin position="1"/>
        <end position="31"/>
    </location>
</feature>
<dbReference type="Proteomes" id="UP000013909">
    <property type="component" value="Unassembled WGS sequence"/>
</dbReference>
<dbReference type="InterPro" id="IPR037066">
    <property type="entry name" value="Plug_dom_sf"/>
</dbReference>
<evidence type="ECO:0000256" key="5">
    <source>
        <dbReference type="ARBA" id="ARBA00023136"/>
    </source>
</evidence>
<dbReference type="GO" id="GO:0009279">
    <property type="term" value="C:cell outer membrane"/>
    <property type="evidence" value="ECO:0007669"/>
    <property type="project" value="UniProtKB-SubCell"/>
</dbReference>
<dbReference type="Pfam" id="PF07715">
    <property type="entry name" value="Plug"/>
    <property type="match status" value="1"/>
</dbReference>
<protein>
    <submittedName>
        <fullName evidence="10">TonB-dependent receptor</fullName>
    </submittedName>
</protein>
<dbReference type="OrthoDB" id="9768177at2"/>
<feature type="chain" id="PRO_5004461765" evidence="8">
    <location>
        <begin position="32"/>
        <end position="1029"/>
    </location>
</feature>
<keyword evidence="6 7" id="KW-0998">Cell outer membrane</keyword>
<dbReference type="InterPro" id="IPR023997">
    <property type="entry name" value="TonB-dep_OMP_SusC/RagA_CS"/>
</dbReference>
<evidence type="ECO:0000259" key="9">
    <source>
        <dbReference type="Pfam" id="PF07715"/>
    </source>
</evidence>
<evidence type="ECO:0000256" key="4">
    <source>
        <dbReference type="ARBA" id="ARBA00022692"/>
    </source>
</evidence>
<comment type="similarity">
    <text evidence="7">Belongs to the TonB-dependent receptor family.</text>
</comment>
<accession>R7ZLH9</accession>
<dbReference type="Gene3D" id="2.170.130.10">
    <property type="entry name" value="TonB-dependent receptor, plug domain"/>
    <property type="match status" value="1"/>
</dbReference>
<dbReference type="NCBIfam" id="TIGR04056">
    <property type="entry name" value="OMP_RagA_SusC"/>
    <property type="match status" value="1"/>
</dbReference>
<dbReference type="Pfam" id="PF13715">
    <property type="entry name" value="CarbopepD_reg_2"/>
    <property type="match status" value="1"/>
</dbReference>
<dbReference type="PATRIC" id="fig|1288963.3.peg.4611"/>
<keyword evidence="11" id="KW-1185">Reference proteome</keyword>
<dbReference type="InterPro" id="IPR012910">
    <property type="entry name" value="Plug_dom"/>
</dbReference>
<dbReference type="NCBIfam" id="TIGR04057">
    <property type="entry name" value="SusC_RagA_signa"/>
    <property type="match status" value="1"/>
</dbReference>
<evidence type="ECO:0000256" key="8">
    <source>
        <dbReference type="SAM" id="SignalP"/>
    </source>
</evidence>
<dbReference type="PROSITE" id="PS52016">
    <property type="entry name" value="TONB_DEPENDENT_REC_3"/>
    <property type="match status" value="1"/>
</dbReference>
<dbReference type="RefSeq" id="WP_010856732.1">
    <property type="nucleotide sequence ID" value="NZ_AQHR01000114.1"/>
</dbReference>